<feature type="region of interest" description="Disordered" evidence="2">
    <location>
        <begin position="768"/>
        <end position="796"/>
    </location>
</feature>
<dbReference type="CDD" id="cd14270">
    <property type="entry name" value="UBA"/>
    <property type="match status" value="1"/>
</dbReference>
<feature type="compositionally biased region" description="Low complexity" evidence="2">
    <location>
        <begin position="7"/>
        <end position="25"/>
    </location>
</feature>
<feature type="region of interest" description="Disordered" evidence="2">
    <location>
        <begin position="1"/>
        <end position="25"/>
    </location>
</feature>
<organism evidence="6 7">
    <name type="scientific">Apatococcus lobatus</name>
    <dbReference type="NCBI Taxonomy" id="904363"/>
    <lineage>
        <taxon>Eukaryota</taxon>
        <taxon>Viridiplantae</taxon>
        <taxon>Chlorophyta</taxon>
        <taxon>core chlorophytes</taxon>
        <taxon>Trebouxiophyceae</taxon>
        <taxon>Chlorellales</taxon>
        <taxon>Chlorellaceae</taxon>
        <taxon>Apatococcus</taxon>
    </lineage>
</organism>
<feature type="compositionally biased region" description="Low complexity" evidence="2">
    <location>
        <begin position="842"/>
        <end position="854"/>
    </location>
</feature>
<dbReference type="InterPro" id="IPR000261">
    <property type="entry name" value="EH_dom"/>
</dbReference>
<gene>
    <name evidence="6" type="ORF">WJX74_006441</name>
</gene>
<dbReference type="Pfam" id="PF14186">
    <property type="entry name" value="Aida_C2"/>
    <property type="match status" value="1"/>
</dbReference>
<dbReference type="Pfam" id="PF12763">
    <property type="entry name" value="EH"/>
    <property type="match status" value="1"/>
</dbReference>
<evidence type="ECO:0000256" key="1">
    <source>
        <dbReference type="ARBA" id="ARBA00022837"/>
    </source>
</evidence>
<dbReference type="InterPro" id="IPR025939">
    <property type="entry name" value="Aida_C"/>
</dbReference>
<dbReference type="InterPro" id="IPR009060">
    <property type="entry name" value="UBA-like_sf"/>
</dbReference>
<keyword evidence="1" id="KW-0106">Calcium</keyword>
<dbReference type="GO" id="GO:0035091">
    <property type="term" value="F:phosphatidylinositol binding"/>
    <property type="evidence" value="ECO:0007669"/>
    <property type="project" value="TreeGrafter"/>
</dbReference>
<dbReference type="PROSITE" id="PS50030">
    <property type="entry name" value="UBA"/>
    <property type="match status" value="1"/>
</dbReference>
<dbReference type="InterPro" id="IPR015940">
    <property type="entry name" value="UBA"/>
</dbReference>
<keyword evidence="7" id="KW-1185">Reference proteome</keyword>
<dbReference type="InterPro" id="IPR002048">
    <property type="entry name" value="EF_hand_dom"/>
</dbReference>
<reference evidence="6 7" key="1">
    <citation type="journal article" date="2024" name="Nat. Commun.">
        <title>Phylogenomics reveals the evolutionary origins of lichenization in chlorophyte algae.</title>
        <authorList>
            <person name="Puginier C."/>
            <person name="Libourel C."/>
            <person name="Otte J."/>
            <person name="Skaloud P."/>
            <person name="Haon M."/>
            <person name="Grisel S."/>
            <person name="Petersen M."/>
            <person name="Berrin J.G."/>
            <person name="Delaux P.M."/>
            <person name="Dal Grande F."/>
            <person name="Keller J."/>
        </authorList>
    </citation>
    <scope>NUCLEOTIDE SEQUENCE [LARGE SCALE GENOMIC DNA]</scope>
    <source>
        <strain evidence="6 7">SAG 2145</strain>
    </source>
</reference>
<feature type="region of interest" description="Disordered" evidence="2">
    <location>
        <begin position="77"/>
        <end position="405"/>
    </location>
</feature>
<protein>
    <submittedName>
        <fullName evidence="6">Uncharacterized protein</fullName>
    </submittedName>
</protein>
<feature type="compositionally biased region" description="Low complexity" evidence="2">
    <location>
        <begin position="904"/>
        <end position="916"/>
    </location>
</feature>
<dbReference type="Gene3D" id="2.60.40.150">
    <property type="entry name" value="C2 domain"/>
    <property type="match status" value="1"/>
</dbReference>
<evidence type="ECO:0000313" key="7">
    <source>
        <dbReference type="Proteomes" id="UP001438707"/>
    </source>
</evidence>
<dbReference type="PANTHER" id="PTHR28654:SF1">
    <property type="entry name" value="AXIN INTERACTOR, DORSALIZATION-ASSOCIATED PROTEIN"/>
    <property type="match status" value="1"/>
</dbReference>
<feature type="compositionally biased region" description="Basic and acidic residues" evidence="2">
    <location>
        <begin position="224"/>
        <end position="245"/>
    </location>
</feature>
<feature type="domain" description="UBA" evidence="3">
    <location>
        <begin position="1484"/>
        <end position="1527"/>
    </location>
</feature>
<dbReference type="PANTHER" id="PTHR28654">
    <property type="entry name" value="AXIN INTERACTOR, DORSALIZATION-ASSOCIATED PROTEIN"/>
    <property type="match status" value="1"/>
</dbReference>
<dbReference type="InterPro" id="IPR018247">
    <property type="entry name" value="EF_Hand_1_Ca_BS"/>
</dbReference>
<feature type="compositionally biased region" description="Low complexity" evidence="2">
    <location>
        <begin position="621"/>
        <end position="638"/>
    </location>
</feature>
<dbReference type="Gene3D" id="1.10.238.10">
    <property type="entry name" value="EF-hand"/>
    <property type="match status" value="1"/>
</dbReference>
<feature type="compositionally biased region" description="Polar residues" evidence="2">
    <location>
        <begin position="1169"/>
        <end position="1179"/>
    </location>
</feature>
<feature type="compositionally biased region" description="Low complexity" evidence="2">
    <location>
        <begin position="1078"/>
        <end position="1129"/>
    </location>
</feature>
<accession>A0AAW1RF77</accession>
<sequence>MSDLTRRASASADGQARAARMARMQGLKAELQRVEAELEEAQAGHEEANEFGDDDMAAEFAAAERRLQGIASQLRREQEQLKAEHQQAAAALRERLRRVQQAESDLRSSSSSGLTGPVPGHPGHNPPASLPTAQNLAAARLGDDNTFSRPHDASSMVAEPSVSSPMSRGALQREQRGPSSPGRASPGLSSGPLGSAMTQTHAAGSLSGPSSIPPPVASEPLGNRFERRSITFADKVEAVPVDPREPPAAVGSQDAVPQPLVARESRPTAQITEVAPPTLGTLEPYESGRLEGNYSQPQYSAGPTPAFSEMRPGGIQRGPADDDLSRSQAFLAKLQAMNLPDSPPPEPEPPRQQFAGGLQDSRSRNQETHYGGGRFDHGQPTGPPPSNALQNGHVGETEHEDMAGDIAAALAFSRRRASEIPEFQPTPPEVTHVRQDLTGPTSHFHSESNIVSSMAPSPAQDGMLRVGNMGMETGGFSGPAVRSGSPTARVLAPTPASTFPAPVNLGSPRGSPSGRPASHFTPGLSNSPRIASPVVRASTPPAAVPQDSPFRSGAPQQPTLSAGGGFSDGAFDAPPQSSRFGSGGGGGFSDSAFDAPFRSHSPAGFEPSFDRAPIGTGGGSPAAAAPSPARPSAFTAADSSDEEDDEALFGGLMGPLSKRPPKTSQAPSAAPPAARPSPDVPSTFGSSFDDAFGADGGFGTSTKASQDAPAKFDTSFDDAFGGNSNFGSSTAKPAADTSSAFGGSSFNNAFGGDDGFSSSAFSPAKASAAVASPKAVVSTTTTARVDSPKALSTGVTSLSAKDLALMGTPSNRFPTYTPAVEPPSSPSDSQSSVEDKYGFGGSSFAATSSPTTSAKMMSADKPAQAGMSVGGPRAALSPPAVPAASTSAAPASTGPMKPMKPKTSGPSSALLGLASGETVAAKAQPSKADPANRPEAKLLQKIGPDVGQPLATAPPAAPQPTPTSAAQAAPVPGAQATAATEETSADDASFNPFQDFLAAGGFLAEEPAAPVPTPAAPAPTPAAAPPSSAAPSSDDLFGASAFGASPSKAPQPPPKSTAAPTPAVAAAPADDFFGSFGAPSSKAAAKPSPTSATAPTAAAASPFDAWGVGPTQPQPAAQAGGASQAAPAASDSNPWGPTAFGSQPAAPTPALPTPASAVGGFGERRAMQTFPQPESSPFSNEFADAFAVAAAVPKSATPPPGRPMRPKSSAANPLLPTAATPTQAAPTANGATPVVPPPTQAAPTAGDPWAAAFGMPTPAQPTQPVGGQPAQAAAFPADAWAAFPETGPASAPTSSTSAAGPGAFDMFSNPTSTPQQQPVHPVMPSNTADDEFWSSMGQPAKPTVQPPGKAIADSAPASSLKLGAVMTEADRQKCEGAWQAKYADRGGLEEPGAHNIFKRAGLEPDSFRQLWLAADLDRNGKLNKLEFCLFMYLTKAVKRGGLIPPSGISPLQARQLVGLEAEGPAASAANSTGFGARAANGTLRATESAAHNTEYLMNMGYDKAYAERALFLHDNDLNLAEAWLAERPDKAISPTAKAAGVVLPFRPSAASTPTSPMGDLLDESPGLGQRGSGLTTDRARVVPVGGVGGGPSGDSRKGIQSQLSAQLSGIPGASSVMSMSQTTVASGDDRLCIVIKSVEVTYKGDLDRPFFTVSLRGTDGAAIEAPIDTPPGSFRNGFIEANHTISLRTPVRLIREGSVLFIEVKHWKSKEKKFSLRGWAYAPIDQMIDWSKTDPPVRTGPLALTLMQKPAPFDLGKTPHKRPKPLTSRGNDLQLDIDACSNDLVKAPYQRPQLPTYCSMYLHLEPGVPPANGSCFGGA</sequence>
<dbReference type="Proteomes" id="UP001438707">
    <property type="component" value="Unassembled WGS sequence"/>
</dbReference>
<proteinExistence type="predicted"/>
<feature type="compositionally biased region" description="Low complexity" evidence="2">
    <location>
        <begin position="874"/>
        <end position="892"/>
    </location>
</feature>
<dbReference type="PROSITE" id="PS50222">
    <property type="entry name" value="EF_HAND_2"/>
    <property type="match status" value="1"/>
</dbReference>
<feature type="domain" description="EF-hand" evidence="4">
    <location>
        <begin position="1402"/>
        <end position="1437"/>
    </location>
</feature>
<dbReference type="InterPro" id="IPR011992">
    <property type="entry name" value="EF-hand-dom_pair"/>
</dbReference>
<evidence type="ECO:0000256" key="2">
    <source>
        <dbReference type="SAM" id="MobiDB-lite"/>
    </source>
</evidence>
<feature type="compositionally biased region" description="Low complexity" evidence="2">
    <location>
        <begin position="1210"/>
        <end position="1233"/>
    </location>
</feature>
<dbReference type="SUPFAM" id="SSF46934">
    <property type="entry name" value="UBA-like"/>
    <property type="match status" value="1"/>
</dbReference>
<evidence type="ECO:0000259" key="4">
    <source>
        <dbReference type="PROSITE" id="PS50222"/>
    </source>
</evidence>
<feature type="compositionally biased region" description="Low complexity" evidence="2">
    <location>
        <begin position="962"/>
        <end position="989"/>
    </location>
</feature>
<feature type="compositionally biased region" description="Polar residues" evidence="2">
    <location>
        <begin position="722"/>
        <end position="731"/>
    </location>
</feature>
<feature type="domain" description="C2 Aida-type" evidence="5">
    <location>
        <begin position="1619"/>
        <end position="1780"/>
    </location>
</feature>
<evidence type="ECO:0000313" key="6">
    <source>
        <dbReference type="EMBL" id="KAK9832328.1"/>
    </source>
</evidence>
<feature type="compositionally biased region" description="Pro residues" evidence="2">
    <location>
        <begin position="1009"/>
        <end position="1024"/>
    </location>
</feature>
<feature type="compositionally biased region" description="Low complexity" evidence="2">
    <location>
        <begin position="1056"/>
        <end position="1069"/>
    </location>
</feature>
<feature type="compositionally biased region" description="Low complexity" evidence="2">
    <location>
        <begin position="99"/>
        <end position="123"/>
    </location>
</feature>
<name>A0AAW1RF77_9CHLO</name>
<dbReference type="EMBL" id="JALJOS010000012">
    <property type="protein sequence ID" value="KAK9832328.1"/>
    <property type="molecule type" value="Genomic_DNA"/>
</dbReference>
<feature type="region of interest" description="Disordered" evidence="2">
    <location>
        <begin position="1753"/>
        <end position="1772"/>
    </location>
</feature>
<feature type="compositionally biased region" description="Pro residues" evidence="2">
    <location>
        <begin position="669"/>
        <end position="679"/>
    </location>
</feature>
<feature type="compositionally biased region" description="Low complexity" evidence="2">
    <location>
        <begin position="768"/>
        <end position="783"/>
    </location>
</feature>
<feature type="compositionally biased region" description="Low complexity" evidence="2">
    <location>
        <begin position="506"/>
        <end position="516"/>
    </location>
</feature>
<feature type="compositionally biased region" description="Low complexity" evidence="2">
    <location>
        <begin position="177"/>
        <end position="196"/>
    </location>
</feature>
<dbReference type="GO" id="GO:0016020">
    <property type="term" value="C:membrane"/>
    <property type="evidence" value="ECO:0007669"/>
    <property type="project" value="TreeGrafter"/>
</dbReference>
<feature type="region of interest" description="Disordered" evidence="2">
    <location>
        <begin position="1004"/>
        <end position="1181"/>
    </location>
</feature>
<feature type="region of interest" description="Disordered" evidence="2">
    <location>
        <begin position="808"/>
        <end position="992"/>
    </location>
</feature>
<evidence type="ECO:0000259" key="5">
    <source>
        <dbReference type="PROSITE" id="PS51911"/>
    </source>
</evidence>
<feature type="compositionally biased region" description="Low complexity" evidence="2">
    <location>
        <begin position="1241"/>
        <end position="1270"/>
    </location>
</feature>
<feature type="region of interest" description="Disordered" evidence="2">
    <location>
        <begin position="420"/>
        <end position="744"/>
    </location>
</feature>
<feature type="compositionally biased region" description="Low complexity" evidence="2">
    <location>
        <begin position="680"/>
        <end position="693"/>
    </location>
</feature>
<dbReference type="PROSITE" id="PS00018">
    <property type="entry name" value="EF_HAND_1"/>
    <property type="match status" value="1"/>
</dbReference>
<dbReference type="Gene3D" id="1.10.8.10">
    <property type="entry name" value="DNA helicase RuvA subunit, C-terminal domain"/>
    <property type="match status" value="1"/>
</dbReference>
<feature type="region of interest" description="Disordered" evidence="2">
    <location>
        <begin position="1193"/>
        <end position="1270"/>
    </location>
</feature>
<dbReference type="PROSITE" id="PS51911">
    <property type="entry name" value="C2_AIDA"/>
    <property type="match status" value="1"/>
</dbReference>
<dbReference type="InterPro" id="IPR035892">
    <property type="entry name" value="C2_domain_sf"/>
</dbReference>
<dbReference type="SUPFAM" id="SSF47473">
    <property type="entry name" value="EF-hand"/>
    <property type="match status" value="1"/>
</dbReference>
<feature type="compositionally biased region" description="Polar residues" evidence="2">
    <location>
        <begin position="438"/>
        <end position="455"/>
    </location>
</feature>
<comment type="caution">
    <text evidence="6">The sequence shown here is derived from an EMBL/GenBank/DDBJ whole genome shotgun (WGS) entry which is preliminary data.</text>
</comment>
<evidence type="ECO:0000259" key="3">
    <source>
        <dbReference type="PROSITE" id="PS50030"/>
    </source>
</evidence>
<dbReference type="GO" id="GO:0005509">
    <property type="term" value="F:calcium ion binding"/>
    <property type="evidence" value="ECO:0007669"/>
    <property type="project" value="InterPro"/>
</dbReference>